<evidence type="ECO:0000313" key="5">
    <source>
        <dbReference type="EMBL" id="EJT97565.1"/>
    </source>
</evidence>
<evidence type="ECO:0000256" key="3">
    <source>
        <dbReference type="SAM" id="SignalP"/>
    </source>
</evidence>
<dbReference type="OrthoDB" id="5316007at2759"/>
<evidence type="ECO:0000256" key="1">
    <source>
        <dbReference type="ARBA" id="ARBA00022729"/>
    </source>
</evidence>
<dbReference type="PANTHER" id="PTHR35185:SF1">
    <property type="entry name" value="UPF0619 GPI-ANCHORED MEMBRANE PROTEIN C1322.10"/>
    <property type="match status" value="1"/>
</dbReference>
<accession>M5FNJ7</accession>
<dbReference type="EMBL" id="JH795876">
    <property type="protein sequence ID" value="EJT97565.1"/>
    <property type="molecule type" value="Genomic_DNA"/>
</dbReference>
<feature type="chain" id="PRO_5004067120" description="Yeast cell wall synthesis Kre9/Knh1-like N-terminal domain-containing protein" evidence="3">
    <location>
        <begin position="18"/>
        <end position="199"/>
    </location>
</feature>
<proteinExistence type="predicted"/>
<feature type="signal peptide" evidence="3">
    <location>
        <begin position="1"/>
        <end position="17"/>
    </location>
</feature>
<protein>
    <recommendedName>
        <fullName evidence="4">Yeast cell wall synthesis Kre9/Knh1-like N-terminal domain-containing protein</fullName>
    </recommendedName>
</protein>
<dbReference type="HOGENOM" id="CLU_088618_3_0_1"/>
<dbReference type="OMA" id="IQFVNVA"/>
<name>M5FNJ7_DACPD</name>
<gene>
    <name evidence="5" type="ORF">DACRYDRAFT_24953</name>
</gene>
<dbReference type="STRING" id="1858805.M5FNJ7"/>
<dbReference type="Proteomes" id="UP000030653">
    <property type="component" value="Unassembled WGS sequence"/>
</dbReference>
<dbReference type="InterPro" id="IPR052479">
    <property type="entry name" value="GPI-anchor_Adhesion_Reg"/>
</dbReference>
<evidence type="ECO:0000256" key="2">
    <source>
        <dbReference type="SAM" id="MobiDB-lite"/>
    </source>
</evidence>
<feature type="compositionally biased region" description="Low complexity" evidence="2">
    <location>
        <begin position="143"/>
        <end position="158"/>
    </location>
</feature>
<dbReference type="PANTHER" id="PTHR35185">
    <property type="entry name" value="SERINE/THREONINE-RICH PROTEIN ADG2-RELATED"/>
    <property type="match status" value="1"/>
</dbReference>
<keyword evidence="6" id="KW-1185">Reference proteome</keyword>
<reference evidence="5 6" key="1">
    <citation type="journal article" date="2012" name="Science">
        <title>The Paleozoic origin of enzymatic lignin decomposition reconstructed from 31 fungal genomes.</title>
        <authorList>
            <person name="Floudas D."/>
            <person name="Binder M."/>
            <person name="Riley R."/>
            <person name="Barry K."/>
            <person name="Blanchette R.A."/>
            <person name="Henrissat B."/>
            <person name="Martinez A.T."/>
            <person name="Otillar R."/>
            <person name="Spatafora J.W."/>
            <person name="Yadav J.S."/>
            <person name="Aerts A."/>
            <person name="Benoit I."/>
            <person name="Boyd A."/>
            <person name="Carlson A."/>
            <person name="Copeland A."/>
            <person name="Coutinho P.M."/>
            <person name="de Vries R.P."/>
            <person name="Ferreira P."/>
            <person name="Findley K."/>
            <person name="Foster B."/>
            <person name="Gaskell J."/>
            <person name="Glotzer D."/>
            <person name="Gorecki P."/>
            <person name="Heitman J."/>
            <person name="Hesse C."/>
            <person name="Hori C."/>
            <person name="Igarashi K."/>
            <person name="Jurgens J.A."/>
            <person name="Kallen N."/>
            <person name="Kersten P."/>
            <person name="Kohler A."/>
            <person name="Kuees U."/>
            <person name="Kumar T.K.A."/>
            <person name="Kuo A."/>
            <person name="LaButti K."/>
            <person name="Larrondo L.F."/>
            <person name="Lindquist E."/>
            <person name="Ling A."/>
            <person name="Lombard V."/>
            <person name="Lucas S."/>
            <person name="Lundell T."/>
            <person name="Martin R."/>
            <person name="McLaughlin D.J."/>
            <person name="Morgenstern I."/>
            <person name="Morin E."/>
            <person name="Murat C."/>
            <person name="Nagy L.G."/>
            <person name="Nolan M."/>
            <person name="Ohm R.A."/>
            <person name="Patyshakuliyeva A."/>
            <person name="Rokas A."/>
            <person name="Ruiz-Duenas F.J."/>
            <person name="Sabat G."/>
            <person name="Salamov A."/>
            <person name="Samejima M."/>
            <person name="Schmutz J."/>
            <person name="Slot J.C."/>
            <person name="St John F."/>
            <person name="Stenlid J."/>
            <person name="Sun H."/>
            <person name="Sun S."/>
            <person name="Syed K."/>
            <person name="Tsang A."/>
            <person name="Wiebenga A."/>
            <person name="Young D."/>
            <person name="Pisabarro A."/>
            <person name="Eastwood D.C."/>
            <person name="Martin F."/>
            <person name="Cullen D."/>
            <person name="Grigoriev I.V."/>
            <person name="Hibbett D.S."/>
        </authorList>
    </citation>
    <scope>NUCLEOTIDE SEQUENCE [LARGE SCALE GENOMIC DNA]</scope>
    <source>
        <strain evidence="5 6">DJM-731 SS1</strain>
    </source>
</reference>
<feature type="region of interest" description="Disordered" evidence="2">
    <location>
        <begin position="143"/>
        <end position="174"/>
    </location>
</feature>
<dbReference type="RefSeq" id="XP_040624463.1">
    <property type="nucleotide sequence ID" value="XM_040773932.1"/>
</dbReference>
<feature type="compositionally biased region" description="Polar residues" evidence="2">
    <location>
        <begin position="159"/>
        <end position="174"/>
    </location>
</feature>
<dbReference type="GeneID" id="63688994"/>
<dbReference type="AlphaFoldDB" id="M5FNJ7"/>
<keyword evidence="1 3" id="KW-0732">Signal</keyword>
<organism evidence="5 6">
    <name type="scientific">Dacryopinax primogenitus (strain DJM 731)</name>
    <name type="common">Brown rot fungus</name>
    <dbReference type="NCBI Taxonomy" id="1858805"/>
    <lineage>
        <taxon>Eukaryota</taxon>
        <taxon>Fungi</taxon>
        <taxon>Dikarya</taxon>
        <taxon>Basidiomycota</taxon>
        <taxon>Agaricomycotina</taxon>
        <taxon>Dacrymycetes</taxon>
        <taxon>Dacrymycetales</taxon>
        <taxon>Dacrymycetaceae</taxon>
        <taxon>Dacryopinax</taxon>
    </lineage>
</organism>
<evidence type="ECO:0000259" key="4">
    <source>
        <dbReference type="Pfam" id="PF10342"/>
    </source>
</evidence>
<sequence length="199" mass="19776">MYAFAALLLAIPALGIAVTSPGQSTVWNANTASQTVAWTSVDTDATSFAIFLVNQDRTVLPTNNQLLSANVSTSAGSTTVTYSSGTWPIGDAFQINFARDSNSPDSLYAQSVQFNITGTASVSSSTTTASAASNTGSTLNVANTASTGMTSGTGTNSAPSSGPSDTLPNTGGSTSGALGTDVKLGAMVFALGLLGAVLA</sequence>
<evidence type="ECO:0000313" key="6">
    <source>
        <dbReference type="Proteomes" id="UP000030653"/>
    </source>
</evidence>
<dbReference type="Pfam" id="PF10342">
    <property type="entry name" value="Kre9_KNH"/>
    <property type="match status" value="1"/>
</dbReference>
<feature type="domain" description="Yeast cell wall synthesis Kre9/Knh1-like N-terminal" evidence="4">
    <location>
        <begin position="20"/>
        <end position="116"/>
    </location>
</feature>
<dbReference type="InterPro" id="IPR018466">
    <property type="entry name" value="Kre9/Knh1-like_N"/>
</dbReference>